<feature type="compositionally biased region" description="Low complexity" evidence="1">
    <location>
        <begin position="32"/>
        <end position="41"/>
    </location>
</feature>
<feature type="compositionally biased region" description="Basic residues" evidence="1">
    <location>
        <begin position="90"/>
        <end position="102"/>
    </location>
</feature>
<feature type="region of interest" description="Disordered" evidence="1">
    <location>
        <begin position="726"/>
        <end position="745"/>
    </location>
</feature>
<feature type="region of interest" description="Disordered" evidence="1">
    <location>
        <begin position="487"/>
        <end position="559"/>
    </location>
</feature>
<protein>
    <submittedName>
        <fullName evidence="2">Uncharacterized protein</fullName>
    </submittedName>
</protein>
<reference evidence="2 3" key="1">
    <citation type="submission" date="2024-02" db="EMBL/GenBank/DDBJ databases">
        <title>De novo assembly and annotation of 12 fungi associated with fruit tree decline syndrome in Ontario, Canada.</title>
        <authorList>
            <person name="Sulman M."/>
            <person name="Ellouze W."/>
            <person name="Ilyukhin E."/>
        </authorList>
    </citation>
    <scope>NUCLEOTIDE SEQUENCE [LARGE SCALE GENOMIC DNA]</scope>
    <source>
        <strain evidence="2 3">M11/M66-122</strain>
    </source>
</reference>
<feature type="compositionally biased region" description="Low complexity" evidence="1">
    <location>
        <begin position="726"/>
        <end position="739"/>
    </location>
</feature>
<evidence type="ECO:0000313" key="2">
    <source>
        <dbReference type="EMBL" id="KAK7757198.1"/>
    </source>
</evidence>
<dbReference type="AlphaFoldDB" id="A0AAN9UZH1"/>
<comment type="caution">
    <text evidence="2">The sequence shown here is derived from an EMBL/GenBank/DDBJ whole genome shotgun (WGS) entry which is preliminary data.</text>
</comment>
<name>A0AAN9UZH1_9PEZI</name>
<feature type="region of interest" description="Disordered" evidence="1">
    <location>
        <begin position="593"/>
        <end position="645"/>
    </location>
</feature>
<feature type="region of interest" description="Disordered" evidence="1">
    <location>
        <begin position="86"/>
        <end position="126"/>
    </location>
</feature>
<feature type="compositionally biased region" description="Basic residues" evidence="1">
    <location>
        <begin position="597"/>
        <end position="609"/>
    </location>
</feature>
<organism evidence="2 3">
    <name type="scientific">Diatrype stigma</name>
    <dbReference type="NCBI Taxonomy" id="117547"/>
    <lineage>
        <taxon>Eukaryota</taxon>
        <taxon>Fungi</taxon>
        <taxon>Dikarya</taxon>
        <taxon>Ascomycota</taxon>
        <taxon>Pezizomycotina</taxon>
        <taxon>Sordariomycetes</taxon>
        <taxon>Xylariomycetidae</taxon>
        <taxon>Xylariales</taxon>
        <taxon>Diatrypaceae</taxon>
        <taxon>Diatrype</taxon>
    </lineage>
</organism>
<dbReference type="Proteomes" id="UP001320420">
    <property type="component" value="Unassembled WGS sequence"/>
</dbReference>
<evidence type="ECO:0000313" key="3">
    <source>
        <dbReference type="Proteomes" id="UP001320420"/>
    </source>
</evidence>
<evidence type="ECO:0000256" key="1">
    <source>
        <dbReference type="SAM" id="MobiDB-lite"/>
    </source>
</evidence>
<keyword evidence="3" id="KW-1185">Reference proteome</keyword>
<feature type="region of interest" description="Disordered" evidence="1">
    <location>
        <begin position="1"/>
        <end position="62"/>
    </location>
</feature>
<sequence length="745" mass="81131">MPSRKARGGGRQPGPSRTGIGIKSKQRETRRSAAVPRAAAVAEDEVAPEEQPTVHKKRKLEQPPSLEAHVRFFALSQLRCTGAYDDTRPWPKRRRVESKKKHGQDQMEQPVQMPPHGCGPPPTSAMSRLPQALQIRTKQQQQQNDPVTSMGILGKLPTETRDAIFRHVLVWPGDVRVLQGWSLAFPRTRPRLPGVALLRTCEVLRRQGARLLYGENRFVHLVRDPPAADAETTRRVLRGVYGYGSCGAGNGGPILGGLNIPIDRYGHLIRHVAIVVEANRMADREHRDNFLRSIAKLGPGGGLPFPANLHTVTIQVPALSGKDLQRGYGYCQHHHGGDGGGDNGGGGECDQDIVVPICSFFDSKAISALKRLNTKFIRILATDRCDRLLESVIDLRYYSTKQHHAQISNGSNNNSGEEDPAARDQVLMVAREERACRAIARLQTLSYNLQLLALYPQNAMRKRDMWTVVERDKPVIEYIELGQDFRDSVELESPPPPSRPRGRKREKERGQQQQLTEKWLEEIETGTTGAGNGNGESSSSSQPQQQQQFLHGDTGSPPLHELEARLSLLKAATDDSGGNIQAPPKATTIDAAATSARKGKNKISIKIKPKKDTAETTMVPKKRHQQQQAGKNSKAPRPPPETEAQIIAREREIDRINRMAAPAVALMRAERIAKEKEQAAKEAAAAAAAAARAAGKHGEGGGGGEKNAYATAPACGANSTVVPSIATPATTTTPATSSSNGADTN</sequence>
<dbReference type="EMBL" id="JAKJXP020000003">
    <property type="protein sequence ID" value="KAK7757198.1"/>
    <property type="molecule type" value="Genomic_DNA"/>
</dbReference>
<accession>A0AAN9UZH1</accession>
<proteinExistence type="predicted"/>
<feature type="region of interest" description="Disordered" evidence="1">
    <location>
        <begin position="687"/>
        <end position="711"/>
    </location>
</feature>
<gene>
    <name evidence="2" type="ORF">SLS62_000747</name>
</gene>
<feature type="compositionally biased region" description="Low complexity" evidence="1">
    <location>
        <begin position="535"/>
        <end position="548"/>
    </location>
</feature>